<sequence length="53" mass="5812">MIHALTTRSAAAWTMTFDHIRKPHDRSRILVDADGDTPGNIKPLSVQIGQLTG</sequence>
<dbReference type="KEGG" id="lhk:LHK_01735"/>
<dbReference type="STRING" id="557598.LHK_01735"/>
<proteinExistence type="predicted"/>
<accession>C1D8D0</accession>
<evidence type="ECO:0000313" key="2">
    <source>
        <dbReference type="Proteomes" id="UP000002010"/>
    </source>
</evidence>
<evidence type="ECO:0000313" key="1">
    <source>
        <dbReference type="EMBL" id="ACO74720.1"/>
    </source>
</evidence>
<gene>
    <name evidence="1" type="ordered locus">LHK_01735</name>
</gene>
<dbReference type="AlphaFoldDB" id="C1D8D0"/>
<organism evidence="1 2">
    <name type="scientific">Laribacter hongkongensis (strain HLHK9)</name>
    <dbReference type="NCBI Taxonomy" id="557598"/>
    <lineage>
        <taxon>Bacteria</taxon>
        <taxon>Pseudomonadati</taxon>
        <taxon>Pseudomonadota</taxon>
        <taxon>Betaproteobacteria</taxon>
        <taxon>Neisseriales</taxon>
        <taxon>Aquaspirillaceae</taxon>
        <taxon>Laribacter</taxon>
    </lineage>
</organism>
<dbReference type="Proteomes" id="UP000002010">
    <property type="component" value="Chromosome"/>
</dbReference>
<name>C1D8D0_LARHH</name>
<keyword evidence="2" id="KW-1185">Reference proteome</keyword>
<reference evidence="1 2" key="1">
    <citation type="journal article" date="2009" name="PLoS Genet.">
        <title>The complete genome and proteome of Laribacter hongkongensis reveal potential mechanisms for adaptations to different temperatures and habitats.</title>
        <authorList>
            <person name="Woo P.C."/>
            <person name="Lau S.K."/>
            <person name="Tse H."/>
            <person name="Teng J.L."/>
            <person name="Curreem S.O."/>
            <person name="Tsang A.K."/>
            <person name="Fan R.Y."/>
            <person name="Wong G.K."/>
            <person name="Huang Y."/>
            <person name="Loman N.J."/>
            <person name="Snyder L.A."/>
            <person name="Cai J.J."/>
            <person name="Huang J.D."/>
            <person name="Mak W."/>
            <person name="Pallen M.J."/>
            <person name="Lok S."/>
            <person name="Yuen K.Y."/>
        </authorList>
    </citation>
    <scope>NUCLEOTIDE SEQUENCE [LARGE SCALE GENOMIC DNA]</scope>
    <source>
        <strain evidence="1 2">HLHK9</strain>
    </source>
</reference>
<dbReference type="HOGENOM" id="CLU_3062934_0_0_4"/>
<protein>
    <submittedName>
        <fullName evidence="1">Uncharacterized protein</fullName>
    </submittedName>
</protein>
<dbReference type="EMBL" id="CP001154">
    <property type="protein sequence ID" value="ACO74720.1"/>
    <property type="molecule type" value="Genomic_DNA"/>
</dbReference>